<sequence>MKKIVAISLLVLLLYNMLGLTTAVLLFDNQYKSAVSSNSEDDYQLLKVYVPSLPYTASWENEVEIEGLTKSNGSFYNTTHVLHTNDTLYVTLKSNQPARDRFFELANQMQSMTDPGNQTADSSHGKALKLLDNLIKNYVQNIYHFSIHHQTFRTADVIAIYPLKEVKHIRFLLKLPTPPPEHC</sequence>
<evidence type="ECO:0000313" key="2">
    <source>
        <dbReference type="Proteomes" id="UP000304900"/>
    </source>
</evidence>
<dbReference type="EMBL" id="SZVO01000004">
    <property type="protein sequence ID" value="TKT92426.1"/>
    <property type="molecule type" value="Genomic_DNA"/>
</dbReference>
<reference evidence="1 2" key="1">
    <citation type="submission" date="2019-05" db="EMBL/GenBank/DDBJ databases">
        <title>Dyadobacter AR-3-8 sp. nov., isolated from arctic soil.</title>
        <authorList>
            <person name="Chaudhary D.K."/>
        </authorList>
    </citation>
    <scope>NUCLEOTIDE SEQUENCE [LARGE SCALE GENOMIC DNA]</scope>
    <source>
        <strain evidence="1 2">AR-3-8</strain>
    </source>
</reference>
<dbReference type="OrthoDB" id="952228at2"/>
<dbReference type="RefSeq" id="WP_137339971.1">
    <property type="nucleotide sequence ID" value="NZ_BSQH01000007.1"/>
</dbReference>
<proteinExistence type="predicted"/>
<organism evidence="1 2">
    <name type="scientific">Dyadobacter frigoris</name>
    <dbReference type="NCBI Taxonomy" id="2576211"/>
    <lineage>
        <taxon>Bacteria</taxon>
        <taxon>Pseudomonadati</taxon>
        <taxon>Bacteroidota</taxon>
        <taxon>Cytophagia</taxon>
        <taxon>Cytophagales</taxon>
        <taxon>Spirosomataceae</taxon>
        <taxon>Dyadobacter</taxon>
    </lineage>
</organism>
<name>A0A4U6D6S1_9BACT</name>
<evidence type="ECO:0000313" key="1">
    <source>
        <dbReference type="EMBL" id="TKT92426.1"/>
    </source>
</evidence>
<protein>
    <submittedName>
        <fullName evidence="1">Uncharacterized protein</fullName>
    </submittedName>
</protein>
<accession>A0A4U6D6S1</accession>
<keyword evidence="2" id="KW-1185">Reference proteome</keyword>
<comment type="caution">
    <text evidence="1">The sequence shown here is derived from an EMBL/GenBank/DDBJ whole genome shotgun (WGS) entry which is preliminary data.</text>
</comment>
<dbReference type="Proteomes" id="UP000304900">
    <property type="component" value="Unassembled WGS sequence"/>
</dbReference>
<dbReference type="AlphaFoldDB" id="A0A4U6D6S1"/>
<gene>
    <name evidence="1" type="ORF">FDK13_10670</name>
</gene>